<evidence type="ECO:0000256" key="3">
    <source>
        <dbReference type="ARBA" id="ARBA00022857"/>
    </source>
</evidence>
<keyword evidence="10" id="KW-1185">Reference proteome</keyword>
<dbReference type="OrthoDB" id="9806925at2"/>
<dbReference type="InterPro" id="IPR029056">
    <property type="entry name" value="Ribokinase-like"/>
</dbReference>
<keyword evidence="4 6" id="KW-0520">NAD</keyword>
<dbReference type="PROSITE" id="PS51383">
    <property type="entry name" value="YJEF_C_3"/>
    <property type="match status" value="1"/>
</dbReference>
<feature type="binding site" evidence="6">
    <location>
        <begin position="198"/>
        <end position="202"/>
    </location>
    <ligand>
        <name>AMP</name>
        <dbReference type="ChEBI" id="CHEBI:456215"/>
    </ligand>
</feature>
<reference evidence="10" key="1">
    <citation type="submission" date="2016-10" db="EMBL/GenBank/DDBJ databases">
        <authorList>
            <person name="Varghese N."/>
            <person name="Submissions S."/>
        </authorList>
    </citation>
    <scope>NUCLEOTIDE SEQUENCE [LARGE SCALE GENOMIC DNA]</scope>
    <source>
        <strain evidence="10">DSM 26348</strain>
    </source>
</reference>
<comment type="subunit">
    <text evidence="6">Homotetramer.</text>
</comment>
<feature type="binding site" evidence="6">
    <location>
        <position position="227"/>
    </location>
    <ligand>
        <name>(6S)-NADPHX</name>
        <dbReference type="ChEBI" id="CHEBI:64076"/>
    </ligand>
</feature>
<dbReference type="GO" id="GO:0052856">
    <property type="term" value="F:NAD(P)HX epimerase activity"/>
    <property type="evidence" value="ECO:0007669"/>
    <property type="project" value="TreeGrafter"/>
</dbReference>
<dbReference type="RefSeq" id="WP_092052415.1">
    <property type="nucleotide sequence ID" value="NZ_FOQD01000013.1"/>
</dbReference>
<evidence type="ECO:0000256" key="6">
    <source>
        <dbReference type="HAMAP-Rule" id="MF_01965"/>
    </source>
</evidence>
<comment type="catalytic activity">
    <reaction evidence="6">
        <text>(6S)-NADPHX + ADP = AMP + phosphate + NADPH + H(+)</text>
        <dbReference type="Rhea" id="RHEA:32235"/>
        <dbReference type="ChEBI" id="CHEBI:15378"/>
        <dbReference type="ChEBI" id="CHEBI:43474"/>
        <dbReference type="ChEBI" id="CHEBI:57783"/>
        <dbReference type="ChEBI" id="CHEBI:64076"/>
        <dbReference type="ChEBI" id="CHEBI:456215"/>
        <dbReference type="ChEBI" id="CHEBI:456216"/>
        <dbReference type="EC" id="4.2.1.136"/>
    </reaction>
</comment>
<dbReference type="GO" id="GO:0110051">
    <property type="term" value="P:metabolite repair"/>
    <property type="evidence" value="ECO:0007669"/>
    <property type="project" value="TreeGrafter"/>
</dbReference>
<feature type="region of interest" description="Disordered" evidence="7">
    <location>
        <begin position="1"/>
        <end position="20"/>
    </location>
</feature>
<evidence type="ECO:0000313" key="9">
    <source>
        <dbReference type="EMBL" id="SFI89622.1"/>
    </source>
</evidence>
<dbReference type="AlphaFoldDB" id="A0A1I3LY24"/>
<dbReference type="InterPro" id="IPR000631">
    <property type="entry name" value="CARKD"/>
</dbReference>
<dbReference type="PANTHER" id="PTHR12592">
    <property type="entry name" value="ATP-DEPENDENT (S)-NAD(P)H-HYDRATE DEHYDRATASE FAMILY MEMBER"/>
    <property type="match status" value="1"/>
</dbReference>
<evidence type="ECO:0000259" key="8">
    <source>
        <dbReference type="PROSITE" id="PS51383"/>
    </source>
</evidence>
<protein>
    <recommendedName>
        <fullName evidence="6">ADP-dependent (S)-NAD(P)H-hydrate dehydratase</fullName>
        <ecNumber evidence="6">4.2.1.136</ecNumber>
    </recommendedName>
    <alternativeName>
        <fullName evidence="6">ADP-dependent NAD(P)HX dehydratase</fullName>
    </alternativeName>
</protein>
<comment type="catalytic activity">
    <reaction evidence="6">
        <text>(6S)-NADHX + ADP = AMP + phosphate + NADH + H(+)</text>
        <dbReference type="Rhea" id="RHEA:32223"/>
        <dbReference type="ChEBI" id="CHEBI:15378"/>
        <dbReference type="ChEBI" id="CHEBI:43474"/>
        <dbReference type="ChEBI" id="CHEBI:57945"/>
        <dbReference type="ChEBI" id="CHEBI:64074"/>
        <dbReference type="ChEBI" id="CHEBI:456215"/>
        <dbReference type="ChEBI" id="CHEBI:456216"/>
        <dbReference type="EC" id="4.2.1.136"/>
    </reaction>
</comment>
<keyword evidence="3 6" id="KW-0521">NADP</keyword>
<proteinExistence type="inferred from homology"/>
<dbReference type="NCBIfam" id="TIGR00196">
    <property type="entry name" value="yjeF_cterm"/>
    <property type="match status" value="1"/>
</dbReference>
<dbReference type="STRING" id="1576369.SAMN05421753_113100"/>
<keyword evidence="2 6" id="KW-0067">ATP-binding</keyword>
<comment type="function">
    <text evidence="6">Catalyzes the dehydration of the S-form of NAD(P)HX at the expense of ADP, which is converted to AMP. Together with NAD(P)HX epimerase, which catalyzes the epimerization of the S- and R-forms, the enzyme allows the repair of both epimers of NAD(P)HX, a damaged form of NAD(P)H that is a result of enzymatic or heat-dependent hydration.</text>
</comment>
<feature type="binding site" evidence="6">
    <location>
        <position position="39"/>
    </location>
    <ligand>
        <name>(6S)-NADPHX</name>
        <dbReference type="ChEBI" id="CHEBI:64076"/>
    </ligand>
</feature>
<keyword evidence="5 6" id="KW-0456">Lyase</keyword>
<dbReference type="GO" id="GO:0052855">
    <property type="term" value="F:ADP-dependent NAD(P)H-hydrate dehydratase activity"/>
    <property type="evidence" value="ECO:0007669"/>
    <property type="project" value="UniProtKB-UniRule"/>
</dbReference>
<evidence type="ECO:0000256" key="5">
    <source>
        <dbReference type="ARBA" id="ARBA00023239"/>
    </source>
</evidence>
<dbReference type="Pfam" id="PF01256">
    <property type="entry name" value="Carb_kinase"/>
    <property type="match status" value="1"/>
</dbReference>
<gene>
    <name evidence="6" type="primary">nnrD</name>
    <name evidence="9" type="ORF">SAMN05421753_113100</name>
</gene>
<dbReference type="SUPFAM" id="SSF53613">
    <property type="entry name" value="Ribokinase-like"/>
    <property type="match status" value="1"/>
</dbReference>
<accession>A0A1I3LY24</accession>
<feature type="domain" description="YjeF C-terminal" evidence="8">
    <location>
        <begin position="4"/>
        <end position="286"/>
    </location>
</feature>
<dbReference type="CDD" id="cd01171">
    <property type="entry name" value="YXKO-related"/>
    <property type="match status" value="1"/>
</dbReference>
<dbReference type="Proteomes" id="UP000199518">
    <property type="component" value="Unassembled WGS sequence"/>
</dbReference>
<evidence type="ECO:0000256" key="4">
    <source>
        <dbReference type="ARBA" id="ARBA00023027"/>
    </source>
</evidence>
<feature type="binding site" evidence="6">
    <location>
        <position position="110"/>
    </location>
    <ligand>
        <name>(6S)-NADPHX</name>
        <dbReference type="ChEBI" id="CHEBI:64076"/>
    </ligand>
</feature>
<comment type="cofactor">
    <cofactor evidence="6">
        <name>Mg(2+)</name>
        <dbReference type="ChEBI" id="CHEBI:18420"/>
    </cofactor>
</comment>
<feature type="binding site" evidence="6">
    <location>
        <position position="161"/>
    </location>
    <ligand>
        <name>(6S)-NADPHX</name>
        <dbReference type="ChEBI" id="CHEBI:64076"/>
    </ligand>
</feature>
<sequence>MTLQRVTTIAKPPRRPAESHKGTFGRVLIVAGSPGMSGAAALAGLGALRGGAGLVYIATPKSLLPIVGAIEPSYLTLPLSDGDDGQLATSALAEIEAAMEGKNACGIGPGLGASPSVQKVVTTLYRTAKLPMLFDADALNCLSKEREILSSPGGPRILTPHPGEFARLIDSDIKTVQANREKLAIEFAAENKVVLVLKGHATVVTDGERVYTNTTGNSGMATGGTGDVLTGLTTALLAQQMPTFEAAQLAVFLHGRAGDLAAEELSEPGLIASDLARFLGKAWLSL</sequence>
<dbReference type="PANTHER" id="PTHR12592:SF0">
    <property type="entry name" value="ATP-DEPENDENT (S)-NAD(P)H-HYDRATE DEHYDRATASE"/>
    <property type="match status" value="1"/>
</dbReference>
<evidence type="ECO:0000313" key="10">
    <source>
        <dbReference type="Proteomes" id="UP000199518"/>
    </source>
</evidence>
<name>A0A1I3LY24_9PLAN</name>
<dbReference type="EC" id="4.2.1.136" evidence="6"/>
<dbReference type="HAMAP" id="MF_01965">
    <property type="entry name" value="NADHX_dehydratase"/>
    <property type="match status" value="1"/>
</dbReference>
<comment type="similarity">
    <text evidence="6">Belongs to the NnrD/CARKD family.</text>
</comment>
<keyword evidence="1 6" id="KW-0547">Nucleotide-binding</keyword>
<organism evidence="9 10">
    <name type="scientific">Planctomicrobium piriforme</name>
    <dbReference type="NCBI Taxonomy" id="1576369"/>
    <lineage>
        <taxon>Bacteria</taxon>
        <taxon>Pseudomonadati</taxon>
        <taxon>Planctomycetota</taxon>
        <taxon>Planctomycetia</taxon>
        <taxon>Planctomycetales</taxon>
        <taxon>Planctomycetaceae</taxon>
        <taxon>Planctomicrobium</taxon>
    </lineage>
</organism>
<evidence type="ECO:0000256" key="1">
    <source>
        <dbReference type="ARBA" id="ARBA00022741"/>
    </source>
</evidence>
<feature type="binding site" evidence="6">
    <location>
        <position position="226"/>
    </location>
    <ligand>
        <name>AMP</name>
        <dbReference type="ChEBI" id="CHEBI:456215"/>
    </ligand>
</feature>
<evidence type="ECO:0000256" key="7">
    <source>
        <dbReference type="SAM" id="MobiDB-lite"/>
    </source>
</evidence>
<dbReference type="Gene3D" id="3.40.1190.20">
    <property type="match status" value="1"/>
</dbReference>
<dbReference type="GO" id="GO:0046496">
    <property type="term" value="P:nicotinamide nucleotide metabolic process"/>
    <property type="evidence" value="ECO:0007669"/>
    <property type="project" value="UniProtKB-UniRule"/>
</dbReference>
<dbReference type="GO" id="GO:0005524">
    <property type="term" value="F:ATP binding"/>
    <property type="evidence" value="ECO:0007669"/>
    <property type="project" value="UniProtKB-KW"/>
</dbReference>
<dbReference type="EMBL" id="FOQD01000013">
    <property type="protein sequence ID" value="SFI89622.1"/>
    <property type="molecule type" value="Genomic_DNA"/>
</dbReference>
<evidence type="ECO:0000256" key="2">
    <source>
        <dbReference type="ARBA" id="ARBA00022840"/>
    </source>
</evidence>